<keyword evidence="14" id="KW-0238">DNA-binding</keyword>
<comment type="subcellular location">
    <subcellularLocation>
        <location evidence="2">Cytoplasm</location>
    </subcellularLocation>
    <subcellularLocation>
        <location evidence="3">Golgi apparatus</location>
    </subcellularLocation>
    <subcellularLocation>
        <location evidence="1">Membrane</location>
        <topology evidence="1">Peripheral membrane protein</topology>
    </subcellularLocation>
    <subcellularLocation>
        <location evidence="4">Secreted</location>
    </subcellularLocation>
</comment>
<keyword evidence="13" id="KW-0333">Golgi apparatus</keyword>
<dbReference type="InterPro" id="IPR057576">
    <property type="entry name" value="NUCB1_N"/>
</dbReference>
<dbReference type="PANTHER" id="PTHR19237">
    <property type="entry name" value="NUCLEOBINDIN"/>
    <property type="match status" value="1"/>
</dbReference>
<comment type="similarity">
    <text evidence="5">Belongs to the nucleobindin family.</text>
</comment>
<accession>A0ABM0GJ19</accession>
<feature type="compositionally biased region" description="Basic and acidic residues" evidence="16">
    <location>
        <begin position="435"/>
        <end position="448"/>
    </location>
</feature>
<feature type="compositionally biased region" description="Low complexity" evidence="16">
    <location>
        <begin position="452"/>
        <end position="471"/>
    </location>
</feature>
<feature type="region of interest" description="Disordered" evidence="16">
    <location>
        <begin position="24"/>
        <end position="54"/>
    </location>
</feature>
<evidence type="ECO:0000256" key="14">
    <source>
        <dbReference type="ARBA" id="ARBA00023125"/>
    </source>
</evidence>
<keyword evidence="7" id="KW-0964">Secreted</keyword>
<dbReference type="Pfam" id="PF13499">
    <property type="entry name" value="EF-hand_7"/>
    <property type="match status" value="1"/>
</dbReference>
<sequence>MASWKILLLLAALLPLIFAAPLDPKKQRESGEEEEQEKDDETDDIREQEEDYDTGLEYDRYLQEVINVLEKDPDFKKKLEEADIEHIKSGRIADELNLVDHQVRSKLDELKRHEINRLRLVAREQLDQKNGVKRMDKKSITDLLGHVDLGNTKSFEEEDLAKLIQKATKDLDEMDRRRKTDFKKYEMEKEIKRREKLKQMSDAKREQAKQEWEESQKKRKQHDKVKHPGSKKQLEEVWEETDHLDKDDFDPRTFFMLHDKNGDGKLDPMELEALFVNEIEKIYGDDSDPREKMEEMSRMREHVMKEIDTDKDFMVSMREFMDATRDKDFDNEESWEDLGDKDLFTEEELADFQRQLQEMEARRMRNNVKKQQQQQLGGEDDKLKFQAEAVAQVAAQQAAQQKSAQELAQQQKDAQLRNAQEAARQNQQAAQQQTEQKEQMKQQFDEAHAAIQQQHHQQQQQQQQHHQQQQQFDEAHKAIKQQHHQNDANVVVMEGGQPLQAQAAQAAQVNENKPQQ</sequence>
<keyword evidence="15" id="KW-0472">Membrane</keyword>
<dbReference type="InterPro" id="IPR011992">
    <property type="entry name" value="EF-hand-dom_pair"/>
</dbReference>
<dbReference type="Pfam" id="PF25434">
    <property type="entry name" value="NUCB1_N"/>
    <property type="match status" value="1"/>
</dbReference>
<feature type="chain" id="PRO_5045507070" evidence="17">
    <location>
        <begin position="20"/>
        <end position="516"/>
    </location>
</feature>
<feature type="region of interest" description="Disordered" evidence="16">
    <location>
        <begin position="193"/>
        <end position="239"/>
    </location>
</feature>
<dbReference type="PROSITE" id="PS00018">
    <property type="entry name" value="EF_HAND_1"/>
    <property type="match status" value="1"/>
</dbReference>
<gene>
    <name evidence="20" type="primary">LOC100371445</name>
</gene>
<keyword evidence="19" id="KW-1185">Reference proteome</keyword>
<evidence type="ECO:0000256" key="17">
    <source>
        <dbReference type="SAM" id="SignalP"/>
    </source>
</evidence>
<evidence type="ECO:0000256" key="8">
    <source>
        <dbReference type="ARBA" id="ARBA00022553"/>
    </source>
</evidence>
<dbReference type="PANTHER" id="PTHR19237:SF20">
    <property type="entry name" value="NUCLEOBINDIN 1"/>
    <property type="match status" value="1"/>
</dbReference>
<evidence type="ECO:0000256" key="15">
    <source>
        <dbReference type="ARBA" id="ARBA00023136"/>
    </source>
</evidence>
<name>A0ABM0GJ19_SACKO</name>
<dbReference type="SUPFAM" id="SSF47473">
    <property type="entry name" value="EF-hand"/>
    <property type="match status" value="1"/>
</dbReference>
<evidence type="ECO:0000256" key="5">
    <source>
        <dbReference type="ARBA" id="ARBA00008063"/>
    </source>
</evidence>
<dbReference type="Gene3D" id="1.10.238.10">
    <property type="entry name" value="EF-hand"/>
    <property type="match status" value="1"/>
</dbReference>
<evidence type="ECO:0000256" key="2">
    <source>
        <dbReference type="ARBA" id="ARBA00004496"/>
    </source>
</evidence>
<feature type="compositionally biased region" description="Basic residues" evidence="16">
    <location>
        <begin position="217"/>
        <end position="230"/>
    </location>
</feature>
<evidence type="ECO:0000256" key="11">
    <source>
        <dbReference type="ARBA" id="ARBA00022737"/>
    </source>
</evidence>
<evidence type="ECO:0000256" key="4">
    <source>
        <dbReference type="ARBA" id="ARBA00004613"/>
    </source>
</evidence>
<feature type="signal peptide" evidence="17">
    <location>
        <begin position="1"/>
        <end position="19"/>
    </location>
</feature>
<evidence type="ECO:0000256" key="3">
    <source>
        <dbReference type="ARBA" id="ARBA00004555"/>
    </source>
</evidence>
<keyword evidence="11" id="KW-0677">Repeat</keyword>
<evidence type="ECO:0000259" key="18">
    <source>
        <dbReference type="PROSITE" id="PS50222"/>
    </source>
</evidence>
<evidence type="ECO:0000256" key="7">
    <source>
        <dbReference type="ARBA" id="ARBA00022525"/>
    </source>
</evidence>
<feature type="domain" description="EF-hand" evidence="18">
    <location>
        <begin position="246"/>
        <end position="281"/>
    </location>
</feature>
<evidence type="ECO:0000313" key="20">
    <source>
        <dbReference type="RefSeq" id="XP_002730931.1"/>
    </source>
</evidence>
<evidence type="ECO:0000313" key="19">
    <source>
        <dbReference type="Proteomes" id="UP000694865"/>
    </source>
</evidence>
<evidence type="ECO:0000256" key="10">
    <source>
        <dbReference type="ARBA" id="ARBA00022729"/>
    </source>
</evidence>
<feature type="compositionally biased region" description="Acidic residues" evidence="16">
    <location>
        <begin position="31"/>
        <end position="54"/>
    </location>
</feature>
<keyword evidence="6" id="KW-0963">Cytoplasm</keyword>
<dbReference type="GeneID" id="100371445"/>
<dbReference type="RefSeq" id="XP_002730931.1">
    <property type="nucleotide sequence ID" value="XM_002730885.2"/>
</dbReference>
<feature type="compositionally biased region" description="Low complexity" evidence="16">
    <location>
        <begin position="386"/>
        <end position="434"/>
    </location>
</feature>
<keyword evidence="9" id="KW-0344">Guanine-nucleotide releasing factor</keyword>
<protein>
    <submittedName>
        <fullName evidence="20">Nucleobindin-2-like</fullName>
    </submittedName>
</protein>
<proteinExistence type="inferred from homology"/>
<dbReference type="InterPro" id="IPR040250">
    <property type="entry name" value="Nucleobindin"/>
</dbReference>
<keyword evidence="12" id="KW-0106">Calcium</keyword>
<feature type="compositionally biased region" description="Basic and acidic residues" evidence="16">
    <location>
        <begin position="193"/>
        <end position="216"/>
    </location>
</feature>
<evidence type="ECO:0000256" key="13">
    <source>
        <dbReference type="ARBA" id="ARBA00023034"/>
    </source>
</evidence>
<evidence type="ECO:0000256" key="16">
    <source>
        <dbReference type="SAM" id="MobiDB-lite"/>
    </source>
</evidence>
<dbReference type="InterPro" id="IPR002048">
    <property type="entry name" value="EF_hand_dom"/>
</dbReference>
<keyword evidence="10 17" id="KW-0732">Signal</keyword>
<organism evidence="19 20">
    <name type="scientific">Saccoglossus kowalevskii</name>
    <name type="common">Acorn worm</name>
    <dbReference type="NCBI Taxonomy" id="10224"/>
    <lineage>
        <taxon>Eukaryota</taxon>
        <taxon>Metazoa</taxon>
        <taxon>Hemichordata</taxon>
        <taxon>Enteropneusta</taxon>
        <taxon>Harrimaniidae</taxon>
        <taxon>Saccoglossus</taxon>
    </lineage>
</organism>
<evidence type="ECO:0000256" key="9">
    <source>
        <dbReference type="ARBA" id="ARBA00022658"/>
    </source>
</evidence>
<dbReference type="PROSITE" id="PS50222">
    <property type="entry name" value="EF_HAND_2"/>
    <property type="match status" value="1"/>
</dbReference>
<reference evidence="20" key="1">
    <citation type="submission" date="2025-08" db="UniProtKB">
        <authorList>
            <consortium name="RefSeq"/>
        </authorList>
    </citation>
    <scope>IDENTIFICATION</scope>
    <source>
        <tissue evidence="20">Testes</tissue>
    </source>
</reference>
<evidence type="ECO:0000256" key="12">
    <source>
        <dbReference type="ARBA" id="ARBA00022837"/>
    </source>
</evidence>
<evidence type="ECO:0000256" key="6">
    <source>
        <dbReference type="ARBA" id="ARBA00022490"/>
    </source>
</evidence>
<dbReference type="InterPro" id="IPR018247">
    <property type="entry name" value="EF_Hand_1_Ca_BS"/>
</dbReference>
<dbReference type="Proteomes" id="UP000694865">
    <property type="component" value="Unplaced"/>
</dbReference>
<feature type="region of interest" description="Disordered" evidence="16">
    <location>
        <begin position="355"/>
        <end position="516"/>
    </location>
</feature>
<keyword evidence="8" id="KW-0597">Phosphoprotein</keyword>
<evidence type="ECO:0000256" key="1">
    <source>
        <dbReference type="ARBA" id="ARBA00004170"/>
    </source>
</evidence>